<sequence>MDLYCYQPTPPASLMDYPVGPHQLQNGGNTNIGVGGMTNNTNLYFNNIYTNGGSNNGNNNNNNNNNNNSSNHYNHHSNSDSSSVTTTTTTATNFGDCIGLERAFDFYSDRAFAYTILYLKEFHIPEESDYLI</sequence>
<dbReference type="OrthoDB" id="8057951at2759"/>
<proteinExistence type="predicted"/>
<evidence type="ECO:0000313" key="3">
    <source>
        <dbReference type="Proteomes" id="UP000606786"/>
    </source>
</evidence>
<evidence type="ECO:0000313" key="2">
    <source>
        <dbReference type="EMBL" id="CAD7011720.1"/>
    </source>
</evidence>
<keyword evidence="3" id="KW-1185">Reference proteome</keyword>
<dbReference type="EMBL" id="CAJHJT010000056">
    <property type="protein sequence ID" value="CAD7011720.1"/>
    <property type="molecule type" value="Genomic_DNA"/>
</dbReference>
<name>A0A811V8R1_CERCA</name>
<organism evidence="2 3">
    <name type="scientific">Ceratitis capitata</name>
    <name type="common">Mediterranean fruit fly</name>
    <name type="synonym">Tephritis capitata</name>
    <dbReference type="NCBI Taxonomy" id="7213"/>
    <lineage>
        <taxon>Eukaryota</taxon>
        <taxon>Metazoa</taxon>
        <taxon>Ecdysozoa</taxon>
        <taxon>Arthropoda</taxon>
        <taxon>Hexapoda</taxon>
        <taxon>Insecta</taxon>
        <taxon>Pterygota</taxon>
        <taxon>Neoptera</taxon>
        <taxon>Endopterygota</taxon>
        <taxon>Diptera</taxon>
        <taxon>Brachycera</taxon>
        <taxon>Muscomorpha</taxon>
        <taxon>Tephritoidea</taxon>
        <taxon>Tephritidae</taxon>
        <taxon>Ceratitis</taxon>
        <taxon>Ceratitis</taxon>
    </lineage>
</organism>
<feature type="compositionally biased region" description="Low complexity" evidence="1">
    <location>
        <begin position="54"/>
        <end position="72"/>
    </location>
</feature>
<comment type="caution">
    <text evidence="2">The sequence shown here is derived from an EMBL/GenBank/DDBJ whole genome shotgun (WGS) entry which is preliminary data.</text>
</comment>
<accession>A0A811V8R1</accession>
<dbReference type="Proteomes" id="UP000606786">
    <property type="component" value="Unassembled WGS sequence"/>
</dbReference>
<feature type="region of interest" description="Disordered" evidence="1">
    <location>
        <begin position="54"/>
        <end position="86"/>
    </location>
</feature>
<evidence type="ECO:0000256" key="1">
    <source>
        <dbReference type="SAM" id="MobiDB-lite"/>
    </source>
</evidence>
<dbReference type="AlphaFoldDB" id="A0A811V8R1"/>
<protein>
    <submittedName>
        <fullName evidence="2">(Mediterranean fruit fly) hypothetical protein</fullName>
    </submittedName>
</protein>
<gene>
    <name evidence="2" type="ORF">CCAP1982_LOCUS19834</name>
</gene>
<reference evidence="2" key="1">
    <citation type="submission" date="2020-11" db="EMBL/GenBank/DDBJ databases">
        <authorList>
            <person name="Whitehead M."/>
        </authorList>
    </citation>
    <scope>NUCLEOTIDE SEQUENCE</scope>
    <source>
        <strain evidence="2">EGII</strain>
    </source>
</reference>